<organism evidence="4 5">
    <name type="scientific">Entamoeba invadens IP1</name>
    <dbReference type="NCBI Taxonomy" id="370355"/>
    <lineage>
        <taxon>Eukaryota</taxon>
        <taxon>Amoebozoa</taxon>
        <taxon>Evosea</taxon>
        <taxon>Archamoebae</taxon>
        <taxon>Mastigamoebida</taxon>
        <taxon>Entamoebidae</taxon>
        <taxon>Entamoeba</taxon>
    </lineage>
</organism>
<evidence type="ECO:0000313" key="4">
    <source>
        <dbReference type="EMBL" id="ELP88132.1"/>
    </source>
</evidence>
<dbReference type="PIRSF" id="PIRSF006078">
    <property type="entry name" value="GlxK"/>
    <property type="match status" value="1"/>
</dbReference>
<dbReference type="AlphaFoldDB" id="A0A0A1U247"/>
<dbReference type="OMA" id="MRVLVCP"/>
<evidence type="ECO:0000256" key="1">
    <source>
        <dbReference type="ARBA" id="ARBA00006284"/>
    </source>
</evidence>
<dbReference type="EC" id="2.7.1.31" evidence="4"/>
<keyword evidence="3 4" id="KW-0418">Kinase</keyword>
<keyword evidence="5" id="KW-1185">Reference proteome</keyword>
<gene>
    <name evidence="4" type="ORF">EIN_223250</name>
</gene>
<dbReference type="PANTHER" id="PTHR21599">
    <property type="entry name" value="GLYCERATE KINASE"/>
    <property type="match status" value="1"/>
</dbReference>
<dbReference type="VEuPathDB" id="AmoebaDB:EIN_223250"/>
<comment type="similarity">
    <text evidence="1">Belongs to the glycerate kinase type-1 family.</text>
</comment>
<dbReference type="InterPro" id="IPR018193">
    <property type="entry name" value="Glyc_kinase_flavodox-like_fold"/>
</dbReference>
<dbReference type="GO" id="GO:0008887">
    <property type="term" value="F:glycerate kinase activity"/>
    <property type="evidence" value="ECO:0007669"/>
    <property type="project" value="UniProtKB-EC"/>
</dbReference>
<dbReference type="InterPro" id="IPR004381">
    <property type="entry name" value="Glycerate_kinase"/>
</dbReference>
<dbReference type="EMBL" id="KB206756">
    <property type="protein sequence ID" value="ELP88132.1"/>
    <property type="molecule type" value="Genomic_DNA"/>
</dbReference>
<evidence type="ECO:0000256" key="3">
    <source>
        <dbReference type="ARBA" id="ARBA00022777"/>
    </source>
</evidence>
<dbReference type="KEGG" id="eiv:EIN_223250"/>
<dbReference type="InterPro" id="IPR018197">
    <property type="entry name" value="Glycerate_kinase_RE-like"/>
</dbReference>
<dbReference type="InterPro" id="IPR036129">
    <property type="entry name" value="Glycerate_kinase_sf"/>
</dbReference>
<name>A0A0A1U247_ENTIV</name>
<dbReference type="Gene3D" id="3.40.50.10350">
    <property type="entry name" value="Glycerate kinase, domain 1"/>
    <property type="match status" value="1"/>
</dbReference>
<dbReference type="SUPFAM" id="SSF110738">
    <property type="entry name" value="Glycerate kinase I"/>
    <property type="match status" value="1"/>
</dbReference>
<dbReference type="Proteomes" id="UP000014680">
    <property type="component" value="Unassembled WGS sequence"/>
</dbReference>
<dbReference type="OrthoDB" id="10262596at2759"/>
<proteinExistence type="inferred from homology"/>
<keyword evidence="2 4" id="KW-0808">Transferase</keyword>
<accession>A0A0A1U247</accession>
<protein>
    <submittedName>
        <fullName evidence="4">Glycerate kinase, putative</fullName>
        <ecNumber evidence="4">2.7.1.31</ecNumber>
    </submittedName>
</protein>
<dbReference type="GO" id="GO:0031388">
    <property type="term" value="P:organic acid phosphorylation"/>
    <property type="evidence" value="ECO:0007669"/>
    <property type="project" value="InterPro"/>
</dbReference>
<dbReference type="Gene3D" id="3.90.1510.10">
    <property type="entry name" value="Glycerate kinase, domain 2"/>
    <property type="match status" value="1"/>
</dbReference>
<reference evidence="4 5" key="1">
    <citation type="submission" date="2012-10" db="EMBL/GenBank/DDBJ databases">
        <authorList>
            <person name="Zafar N."/>
            <person name="Inman J."/>
            <person name="Hall N."/>
            <person name="Lorenzi H."/>
            <person name="Caler E."/>
        </authorList>
    </citation>
    <scope>NUCLEOTIDE SEQUENCE [LARGE SCALE GENOMIC DNA]</scope>
    <source>
        <strain evidence="4 5">IP1</strain>
    </source>
</reference>
<dbReference type="PANTHER" id="PTHR21599:SF0">
    <property type="entry name" value="GLYCERATE KINASE"/>
    <property type="match status" value="1"/>
</dbReference>
<dbReference type="NCBIfam" id="TIGR00045">
    <property type="entry name" value="glycerate kinase"/>
    <property type="match status" value="1"/>
</dbReference>
<dbReference type="Pfam" id="PF02595">
    <property type="entry name" value="Gly_kinase"/>
    <property type="match status" value="1"/>
</dbReference>
<evidence type="ECO:0000256" key="2">
    <source>
        <dbReference type="ARBA" id="ARBA00022679"/>
    </source>
</evidence>
<sequence>MKVVVACDSFKGSISSTELNECISKALHTTSKNCSVYTMPIGDGGEGTLESLMTLFNSEIIKCEAHDPLMNIITAEYAICGDFCIIEMAKISGLVLVPDTLRNPLKTTTYGLGELISDALKRNIRKFVIGIGGSATNDGGCGMLRALGAKYYDENGKELIGGGEILAKIRSIDLAHFNKGLKDSTFTIACDVNNPMCGPNGASFVYGFQKGATMESAKILDNGMLNYGTLLQRLVQKPILEYPGSGAAGGIGGAFLALFNSELKSGIDLVLDLTNFEEIIRDANLVITGEGKIDEQSFMGKVLGGILKRTKLKRCKVVALCGCNDLPLNYPVDSKLSIFSIQNGPIDLHSAMKEETVKENVQRLIPNIMKLLI</sequence>
<evidence type="ECO:0000313" key="5">
    <source>
        <dbReference type="Proteomes" id="UP000014680"/>
    </source>
</evidence>
<dbReference type="RefSeq" id="XP_004254903.1">
    <property type="nucleotide sequence ID" value="XM_004254855.1"/>
</dbReference>
<dbReference type="GeneID" id="14887407"/>